<organism evidence="2 3">
    <name type="scientific">Cinchona calisaya</name>
    <dbReference type="NCBI Taxonomy" id="153742"/>
    <lineage>
        <taxon>Eukaryota</taxon>
        <taxon>Viridiplantae</taxon>
        <taxon>Streptophyta</taxon>
        <taxon>Embryophyta</taxon>
        <taxon>Tracheophyta</taxon>
        <taxon>Spermatophyta</taxon>
        <taxon>Magnoliopsida</taxon>
        <taxon>eudicotyledons</taxon>
        <taxon>Gunneridae</taxon>
        <taxon>Pentapetalae</taxon>
        <taxon>asterids</taxon>
        <taxon>lamiids</taxon>
        <taxon>Gentianales</taxon>
        <taxon>Rubiaceae</taxon>
        <taxon>Cinchonoideae</taxon>
        <taxon>Cinchoneae</taxon>
        <taxon>Cinchona</taxon>
    </lineage>
</organism>
<dbReference type="AlphaFoldDB" id="A0ABD2ZL33"/>
<gene>
    <name evidence="2" type="ORF">ACH5RR_021731</name>
</gene>
<proteinExistence type="predicted"/>
<keyword evidence="3" id="KW-1185">Reference proteome</keyword>
<sequence>MTSPNKTPREKFLVLVIMLHLPGHVPWNFGPDKGALMGELMYTKLNSMRNKAKKFHCTTIRSSTSIATNSPNVDLWTSWCSWSIISQPSPVQQPSLVAFVQTGKGRGAFK</sequence>
<evidence type="ECO:0000256" key="1">
    <source>
        <dbReference type="SAM" id="Phobius"/>
    </source>
</evidence>
<evidence type="ECO:0000313" key="2">
    <source>
        <dbReference type="EMBL" id="KAL3519142.1"/>
    </source>
</evidence>
<comment type="caution">
    <text evidence="2">The sequence shown here is derived from an EMBL/GenBank/DDBJ whole genome shotgun (WGS) entry which is preliminary data.</text>
</comment>
<reference evidence="2 3" key="1">
    <citation type="submission" date="2024-11" db="EMBL/GenBank/DDBJ databases">
        <title>A near-complete genome assembly of Cinchona calisaya.</title>
        <authorList>
            <person name="Lian D.C."/>
            <person name="Zhao X.W."/>
            <person name="Wei L."/>
        </authorList>
    </citation>
    <scope>NUCLEOTIDE SEQUENCE [LARGE SCALE GENOMIC DNA]</scope>
    <source>
        <tissue evidence="2">Nenye</tissue>
    </source>
</reference>
<keyword evidence="1" id="KW-0812">Transmembrane</keyword>
<keyword evidence="1" id="KW-0472">Membrane</keyword>
<dbReference type="EMBL" id="JBJUIK010000009">
    <property type="protein sequence ID" value="KAL3519142.1"/>
    <property type="molecule type" value="Genomic_DNA"/>
</dbReference>
<dbReference type="Proteomes" id="UP001630127">
    <property type="component" value="Unassembled WGS sequence"/>
</dbReference>
<evidence type="ECO:0000313" key="3">
    <source>
        <dbReference type="Proteomes" id="UP001630127"/>
    </source>
</evidence>
<keyword evidence="1" id="KW-1133">Transmembrane helix</keyword>
<protein>
    <submittedName>
        <fullName evidence="2">Uncharacterized protein</fullName>
    </submittedName>
</protein>
<name>A0ABD2ZL33_9GENT</name>
<accession>A0ABD2ZL33</accession>
<feature type="transmembrane region" description="Helical" evidence="1">
    <location>
        <begin position="12"/>
        <end position="29"/>
    </location>
</feature>